<dbReference type="PANTHER" id="PTHR30204:SF97">
    <property type="entry name" value="MERR FAMILY REGULATORY PROTEIN"/>
    <property type="match status" value="1"/>
</dbReference>
<dbReference type="SUPFAM" id="SSF46955">
    <property type="entry name" value="Putative DNA-binding domain"/>
    <property type="match status" value="1"/>
</dbReference>
<reference evidence="4 5" key="1">
    <citation type="submission" date="2021-01" db="EMBL/GenBank/DDBJ databases">
        <title>Sequencing the genomes of 1000 actinobacteria strains.</title>
        <authorList>
            <person name="Klenk H.-P."/>
        </authorList>
    </citation>
    <scope>NUCLEOTIDE SEQUENCE [LARGE SCALE GENOMIC DNA]</scope>
    <source>
        <strain evidence="4 5">DSM 46000</strain>
    </source>
</reference>
<dbReference type="Proteomes" id="UP000698059">
    <property type="component" value="Unassembled WGS sequence"/>
</dbReference>
<name>A0ABS2LD62_9CELL</name>
<accession>A0ABS2LD62</accession>
<organism evidence="4 5">
    <name type="scientific">Oerskovia jenensis</name>
    <dbReference type="NCBI Taxonomy" id="162169"/>
    <lineage>
        <taxon>Bacteria</taxon>
        <taxon>Bacillati</taxon>
        <taxon>Actinomycetota</taxon>
        <taxon>Actinomycetes</taxon>
        <taxon>Micrococcales</taxon>
        <taxon>Cellulomonadaceae</taxon>
        <taxon>Oerskovia</taxon>
    </lineage>
</organism>
<comment type="caution">
    <text evidence="4">The sequence shown here is derived from an EMBL/GenBank/DDBJ whole genome shotgun (WGS) entry which is preliminary data.</text>
</comment>
<keyword evidence="1 4" id="KW-0238">DNA-binding</keyword>
<feature type="compositionally biased region" description="Acidic residues" evidence="2">
    <location>
        <begin position="117"/>
        <end position="126"/>
    </location>
</feature>
<feature type="domain" description="HTH merR-type" evidence="3">
    <location>
        <begin position="22"/>
        <end position="92"/>
    </location>
</feature>
<dbReference type="RefSeq" id="WP_205306386.1">
    <property type="nucleotide sequence ID" value="NZ_BAAAVF010000023.1"/>
</dbReference>
<dbReference type="GO" id="GO:0003677">
    <property type="term" value="F:DNA binding"/>
    <property type="evidence" value="ECO:0007669"/>
    <property type="project" value="UniProtKB-KW"/>
</dbReference>
<dbReference type="InterPro" id="IPR047057">
    <property type="entry name" value="MerR_fam"/>
</dbReference>
<gene>
    <name evidence="4" type="ORF">JOD49_001182</name>
</gene>
<dbReference type="InterPro" id="IPR000551">
    <property type="entry name" value="MerR-type_HTH_dom"/>
</dbReference>
<proteinExistence type="predicted"/>
<feature type="region of interest" description="Disordered" evidence="2">
    <location>
        <begin position="102"/>
        <end position="143"/>
    </location>
</feature>
<dbReference type="PANTHER" id="PTHR30204">
    <property type="entry name" value="REDOX-CYCLING DRUG-SENSING TRANSCRIPTIONAL ACTIVATOR SOXR"/>
    <property type="match status" value="1"/>
</dbReference>
<dbReference type="Gene3D" id="1.10.1660.10">
    <property type="match status" value="1"/>
</dbReference>
<evidence type="ECO:0000313" key="4">
    <source>
        <dbReference type="EMBL" id="MBM7478262.1"/>
    </source>
</evidence>
<keyword evidence="5" id="KW-1185">Reference proteome</keyword>
<dbReference type="Pfam" id="PF13411">
    <property type="entry name" value="MerR_1"/>
    <property type="match status" value="1"/>
</dbReference>
<dbReference type="EMBL" id="JAFBBO010000001">
    <property type="protein sequence ID" value="MBM7478262.1"/>
    <property type="molecule type" value="Genomic_DNA"/>
</dbReference>
<evidence type="ECO:0000256" key="2">
    <source>
        <dbReference type="SAM" id="MobiDB-lite"/>
    </source>
</evidence>
<evidence type="ECO:0000259" key="3">
    <source>
        <dbReference type="PROSITE" id="PS50937"/>
    </source>
</evidence>
<dbReference type="InterPro" id="IPR009061">
    <property type="entry name" value="DNA-bd_dom_put_sf"/>
</dbReference>
<dbReference type="PROSITE" id="PS50937">
    <property type="entry name" value="HTH_MERR_2"/>
    <property type="match status" value="1"/>
</dbReference>
<protein>
    <submittedName>
        <fullName evidence="4">DNA-binding transcriptional MerR regulator</fullName>
    </submittedName>
</protein>
<feature type="compositionally biased region" description="Low complexity" evidence="2">
    <location>
        <begin position="127"/>
        <end position="142"/>
    </location>
</feature>
<dbReference type="SMART" id="SM00422">
    <property type="entry name" value="HTH_MERR"/>
    <property type="match status" value="1"/>
</dbReference>
<sequence length="379" mass="39727">MTSLRSAPNPGGPRRKATEAPALAVAAVAKRLGVAPATLRTWDRRYGLGPSEHTAGSHRRYTADDVARLVIMRRLTLEGVAPVDAARAALDADEAELALESEIGDGDADDGDHADGADEPEEEGSEQEPGASAPPADSAPGGVRLLRSVPRSADDEPVRLGAPRPTSVSDVVDAAIAFDQKKCDQLLRIAPGADPGHWWSTLVEPALHRIAERTFLASPGEMPEVVFSNATLAALREYTHASEEALVAGGGPPPNHPSRMRRIVLIFAAPGEQVPLAAHALAAALGAQGAMARIVTGSATAHRSLELVTMVRPAAIAVVTMQPRPVLDVVHTLHEANPDLPIFVGLANDEAAASLPYASTVQRVRSFTGLLHEALAVVR</sequence>
<evidence type="ECO:0000313" key="5">
    <source>
        <dbReference type="Proteomes" id="UP000698059"/>
    </source>
</evidence>
<evidence type="ECO:0000256" key="1">
    <source>
        <dbReference type="ARBA" id="ARBA00023125"/>
    </source>
</evidence>